<gene>
    <name evidence="1" type="ORF">D0435_08555</name>
</gene>
<dbReference type="Pfam" id="PF10050">
    <property type="entry name" value="DUF2284"/>
    <property type="match status" value="1"/>
</dbReference>
<protein>
    <submittedName>
        <fullName evidence="1">DUF2284 domain-containing protein</fullName>
    </submittedName>
</protein>
<dbReference type="InterPro" id="IPR019271">
    <property type="entry name" value="DUF2284_metal-binding"/>
</dbReference>
<proteinExistence type="predicted"/>
<dbReference type="AlphaFoldDB" id="A0A845QKU8"/>
<comment type="caution">
    <text evidence="1">The sequence shown here is derived from an EMBL/GenBank/DDBJ whole genome shotgun (WGS) entry which is preliminary data.</text>
</comment>
<organism evidence="1 2">
    <name type="scientific">Anaerotruncus colihominis</name>
    <dbReference type="NCBI Taxonomy" id="169435"/>
    <lineage>
        <taxon>Bacteria</taxon>
        <taxon>Bacillati</taxon>
        <taxon>Bacillota</taxon>
        <taxon>Clostridia</taxon>
        <taxon>Eubacteriales</taxon>
        <taxon>Oscillospiraceae</taxon>
        <taxon>Anaerotruncus</taxon>
    </lineage>
</organism>
<name>A0A845QKU8_9FIRM</name>
<sequence>MTEQEILRIAKEVGIENSAFMNAKDLVFEFEFRKYCEMNQCGNFGKNYGCPPDCGTPAEMKDKVMKYSRALVLQTIQPVGDITDSAETGSLKKRHNAKIRIFINELEAKGIKGMAIMAGPCSACSPCAKVSGEPCRFPEKRASCLSAYGINVAELCKTCGLSWDHGKDKVGFFGIYMMD</sequence>
<dbReference type="EMBL" id="QXWK01000014">
    <property type="protein sequence ID" value="NBH61701.1"/>
    <property type="molecule type" value="Genomic_DNA"/>
</dbReference>
<evidence type="ECO:0000313" key="1">
    <source>
        <dbReference type="EMBL" id="NBH61701.1"/>
    </source>
</evidence>
<dbReference type="RefSeq" id="WP_160201985.1">
    <property type="nucleotide sequence ID" value="NZ_QXWK01000014.1"/>
</dbReference>
<reference evidence="1 2" key="1">
    <citation type="submission" date="2018-08" db="EMBL/GenBank/DDBJ databases">
        <title>Murine metabolic-syndrome-specific gut microbial biobank.</title>
        <authorList>
            <person name="Liu C."/>
        </authorList>
    </citation>
    <scope>NUCLEOTIDE SEQUENCE [LARGE SCALE GENOMIC DNA]</scope>
    <source>
        <strain evidence="1 2">28</strain>
    </source>
</reference>
<evidence type="ECO:0000313" key="2">
    <source>
        <dbReference type="Proteomes" id="UP000446866"/>
    </source>
</evidence>
<keyword evidence="2" id="KW-1185">Reference proteome</keyword>
<accession>A0A845QKU8</accession>
<dbReference type="Proteomes" id="UP000446866">
    <property type="component" value="Unassembled WGS sequence"/>
</dbReference>